<feature type="domain" description="Polyphosphate kinase C-terminal" evidence="12">
    <location>
        <begin position="503"/>
        <end position="673"/>
    </location>
</feature>
<feature type="binding site" evidence="8">
    <location>
        <position position="50"/>
    </location>
    <ligand>
        <name>ATP</name>
        <dbReference type="ChEBI" id="CHEBI:30616"/>
    </ligand>
</feature>
<feature type="binding site" evidence="8">
    <location>
        <position position="563"/>
    </location>
    <ligand>
        <name>ATP</name>
        <dbReference type="ChEBI" id="CHEBI:30616"/>
    </ligand>
</feature>
<dbReference type="PANTHER" id="PTHR30218">
    <property type="entry name" value="POLYPHOSPHATE KINASE"/>
    <property type="match status" value="1"/>
</dbReference>
<protein>
    <recommendedName>
        <fullName evidence="8 9">Polyphosphate kinase</fullName>
        <ecNumber evidence="8 9">2.7.4.1</ecNumber>
    </recommendedName>
    <alternativeName>
        <fullName evidence="8">ATP-polyphosphate phosphotransferase</fullName>
    </alternativeName>
    <alternativeName>
        <fullName evidence="8">Polyphosphoric acid kinase</fullName>
    </alternativeName>
</protein>
<name>A0A4R1MFQ2_9FIRM</name>
<dbReference type="RefSeq" id="WP_132283019.1">
    <property type="nucleotide sequence ID" value="NZ_SMGQ01000015.1"/>
</dbReference>
<dbReference type="PANTHER" id="PTHR30218:SF0">
    <property type="entry name" value="POLYPHOSPHATE KINASE"/>
    <property type="match status" value="1"/>
</dbReference>
<dbReference type="EMBL" id="SMGQ01000015">
    <property type="protein sequence ID" value="TCK90572.1"/>
    <property type="molecule type" value="Genomic_DNA"/>
</dbReference>
<keyword evidence="6 8" id="KW-0067">ATP-binding</keyword>
<dbReference type="OrthoDB" id="9761456at2"/>
<dbReference type="Gene3D" id="1.20.58.310">
    <property type="entry name" value="Polyphosphate kinase N-terminal domain"/>
    <property type="match status" value="1"/>
</dbReference>
<keyword evidence="7 8" id="KW-0460">Magnesium</keyword>
<dbReference type="NCBIfam" id="NF003918">
    <property type="entry name" value="PRK05443.1-2"/>
    <property type="match status" value="1"/>
</dbReference>
<evidence type="ECO:0000313" key="14">
    <source>
        <dbReference type="EMBL" id="TCK90572.1"/>
    </source>
</evidence>
<dbReference type="EC" id="2.7.4.1" evidence="8 9"/>
<comment type="cofactor">
    <cofactor evidence="8">
        <name>Mg(2+)</name>
        <dbReference type="ChEBI" id="CHEBI:18420"/>
    </cofactor>
</comment>
<evidence type="ECO:0000256" key="1">
    <source>
        <dbReference type="ARBA" id="ARBA00022553"/>
    </source>
</evidence>
<comment type="function">
    <text evidence="8 9">Catalyzes the reversible transfer of the terminal phosphate of ATP to form a long-chain polyphosphate (polyP).</text>
</comment>
<evidence type="ECO:0000259" key="10">
    <source>
        <dbReference type="Pfam" id="PF02503"/>
    </source>
</evidence>
<comment type="catalytic activity">
    <reaction evidence="8 9">
        <text>[phosphate](n) + ATP = [phosphate](n+1) + ADP</text>
        <dbReference type="Rhea" id="RHEA:19573"/>
        <dbReference type="Rhea" id="RHEA-COMP:9859"/>
        <dbReference type="Rhea" id="RHEA-COMP:14280"/>
        <dbReference type="ChEBI" id="CHEBI:16838"/>
        <dbReference type="ChEBI" id="CHEBI:30616"/>
        <dbReference type="ChEBI" id="CHEBI:456216"/>
        <dbReference type="EC" id="2.7.4.1"/>
    </reaction>
</comment>
<evidence type="ECO:0000256" key="3">
    <source>
        <dbReference type="ARBA" id="ARBA00022723"/>
    </source>
</evidence>
<dbReference type="Gene3D" id="3.30.1840.10">
    <property type="entry name" value="Polyphosphate kinase middle domain"/>
    <property type="match status" value="1"/>
</dbReference>
<dbReference type="InterPro" id="IPR041108">
    <property type="entry name" value="PP_kinase_C_1"/>
</dbReference>
<dbReference type="PIRSF" id="PIRSF015589">
    <property type="entry name" value="PP_kinase"/>
    <property type="match status" value="1"/>
</dbReference>
<gene>
    <name evidence="8" type="primary">ppk</name>
    <name evidence="14" type="ORF">EDC19_2341</name>
</gene>
<dbReference type="GO" id="GO:0009358">
    <property type="term" value="C:polyphosphate kinase complex"/>
    <property type="evidence" value="ECO:0007669"/>
    <property type="project" value="InterPro"/>
</dbReference>
<evidence type="ECO:0000259" key="13">
    <source>
        <dbReference type="Pfam" id="PF17941"/>
    </source>
</evidence>
<keyword evidence="4 8" id="KW-0547">Nucleotide-binding</keyword>
<keyword evidence="5 8" id="KW-0418">Kinase</keyword>
<reference evidence="14 15" key="1">
    <citation type="submission" date="2019-03" db="EMBL/GenBank/DDBJ databases">
        <title>Genomic Encyclopedia of Type Strains, Phase IV (KMG-IV): sequencing the most valuable type-strain genomes for metagenomic binning, comparative biology and taxonomic classification.</title>
        <authorList>
            <person name="Goeker M."/>
        </authorList>
    </citation>
    <scope>NUCLEOTIDE SEQUENCE [LARGE SCALE GENOMIC DNA]</scope>
    <source>
        <strain evidence="14 15">DSM 24176</strain>
    </source>
</reference>
<dbReference type="Pfam" id="PF02503">
    <property type="entry name" value="PP_kinase"/>
    <property type="match status" value="1"/>
</dbReference>
<dbReference type="CDD" id="cd09168">
    <property type="entry name" value="PLDc_PaPPK1_C2_like"/>
    <property type="match status" value="1"/>
</dbReference>
<dbReference type="Proteomes" id="UP000294545">
    <property type="component" value="Unassembled WGS sequence"/>
</dbReference>
<feature type="domain" description="Polyphosphate kinase N-terminal" evidence="11">
    <location>
        <begin position="12"/>
        <end position="117"/>
    </location>
</feature>
<dbReference type="InterPro" id="IPR025200">
    <property type="entry name" value="PPK_C_dom2"/>
</dbReference>
<dbReference type="NCBIfam" id="NF003917">
    <property type="entry name" value="PRK05443.1-1"/>
    <property type="match status" value="1"/>
</dbReference>
<evidence type="ECO:0000256" key="7">
    <source>
        <dbReference type="ARBA" id="ARBA00022842"/>
    </source>
</evidence>
<comment type="caution">
    <text evidence="14">The sequence shown here is derived from an EMBL/GenBank/DDBJ whole genome shotgun (WGS) entry which is preliminary data.</text>
</comment>
<dbReference type="InterPro" id="IPR003414">
    <property type="entry name" value="PP_kinase"/>
</dbReference>
<proteinExistence type="inferred from homology"/>
<dbReference type="InterPro" id="IPR036830">
    <property type="entry name" value="PP_kinase_middle_dom_sf"/>
</dbReference>
<feature type="binding site" evidence="8">
    <location>
        <position position="374"/>
    </location>
    <ligand>
        <name>Mg(2+)</name>
        <dbReference type="ChEBI" id="CHEBI:18420"/>
    </ligand>
</feature>
<feature type="domain" description="Polyphosphate kinase C-terminal" evidence="13">
    <location>
        <begin position="330"/>
        <end position="495"/>
    </location>
</feature>
<dbReference type="NCBIfam" id="NF003921">
    <property type="entry name" value="PRK05443.2-2"/>
    <property type="match status" value="1"/>
</dbReference>
<dbReference type="AlphaFoldDB" id="A0A4R1MFQ2"/>
<evidence type="ECO:0000256" key="2">
    <source>
        <dbReference type="ARBA" id="ARBA00022679"/>
    </source>
</evidence>
<dbReference type="Pfam" id="PF13089">
    <property type="entry name" value="PP_kinase_N"/>
    <property type="match status" value="1"/>
</dbReference>
<comment type="PTM">
    <text evidence="8 9">An intermediate of this reaction is the autophosphorylated ppk in which a phosphate is covalently linked to a histidine residue through a N-P bond.</text>
</comment>
<dbReference type="InterPro" id="IPR024953">
    <property type="entry name" value="PP_kinase_middle"/>
</dbReference>
<organism evidence="14 15">
    <name type="scientific">Natranaerovirga hydrolytica</name>
    <dbReference type="NCBI Taxonomy" id="680378"/>
    <lineage>
        <taxon>Bacteria</taxon>
        <taxon>Bacillati</taxon>
        <taxon>Bacillota</taxon>
        <taxon>Clostridia</taxon>
        <taxon>Lachnospirales</taxon>
        <taxon>Natranaerovirgaceae</taxon>
        <taxon>Natranaerovirga</taxon>
    </lineage>
</organism>
<keyword evidence="1 8" id="KW-0597">Phosphoprotein</keyword>
<dbReference type="Pfam" id="PF17941">
    <property type="entry name" value="PP_kinase_C_1"/>
    <property type="match status" value="1"/>
</dbReference>
<dbReference type="GO" id="GO:0005524">
    <property type="term" value="F:ATP binding"/>
    <property type="evidence" value="ECO:0007669"/>
    <property type="project" value="UniProtKB-KW"/>
</dbReference>
<dbReference type="InterPro" id="IPR025198">
    <property type="entry name" value="PPK_N_dom"/>
</dbReference>
<dbReference type="SUPFAM" id="SSF56024">
    <property type="entry name" value="Phospholipase D/nuclease"/>
    <property type="match status" value="2"/>
</dbReference>
<evidence type="ECO:0000256" key="6">
    <source>
        <dbReference type="ARBA" id="ARBA00022840"/>
    </source>
</evidence>
<dbReference type="NCBIfam" id="TIGR03705">
    <property type="entry name" value="poly_P_kin"/>
    <property type="match status" value="1"/>
</dbReference>
<evidence type="ECO:0000313" key="15">
    <source>
        <dbReference type="Proteomes" id="UP000294545"/>
    </source>
</evidence>
<comment type="similarity">
    <text evidence="8 9">Belongs to the polyphosphate kinase 1 (PPK1) family.</text>
</comment>
<dbReference type="GO" id="GO:0046872">
    <property type="term" value="F:metal ion binding"/>
    <property type="evidence" value="ECO:0007669"/>
    <property type="project" value="UniProtKB-KW"/>
</dbReference>
<evidence type="ECO:0000256" key="8">
    <source>
        <dbReference type="HAMAP-Rule" id="MF_00347"/>
    </source>
</evidence>
<keyword evidence="3 8" id="KW-0479">Metal-binding</keyword>
<dbReference type="Pfam" id="PF13090">
    <property type="entry name" value="PP_kinase_C"/>
    <property type="match status" value="1"/>
</dbReference>
<feature type="binding site" evidence="8">
    <location>
        <position position="591"/>
    </location>
    <ligand>
        <name>ATP</name>
        <dbReference type="ChEBI" id="CHEBI:30616"/>
    </ligand>
</feature>
<evidence type="ECO:0000259" key="12">
    <source>
        <dbReference type="Pfam" id="PF13090"/>
    </source>
</evidence>
<evidence type="ECO:0000256" key="4">
    <source>
        <dbReference type="ARBA" id="ARBA00022741"/>
    </source>
</evidence>
<keyword evidence="2 8" id="KW-0808">Transferase</keyword>
<dbReference type="HAMAP" id="MF_00347">
    <property type="entry name" value="Polyphosphate_kinase"/>
    <property type="match status" value="1"/>
</dbReference>
<evidence type="ECO:0000256" key="9">
    <source>
        <dbReference type="RuleBase" id="RU003800"/>
    </source>
</evidence>
<feature type="active site" description="Phosphohistidine intermediate" evidence="8">
    <location>
        <position position="434"/>
    </location>
</feature>
<dbReference type="FunFam" id="3.30.870.10:FF:000001">
    <property type="entry name" value="Polyphosphate kinase"/>
    <property type="match status" value="1"/>
</dbReference>
<dbReference type="InterPro" id="IPR036832">
    <property type="entry name" value="PPK_N_dom_sf"/>
</dbReference>
<feature type="binding site" evidence="8">
    <location>
        <position position="467"/>
    </location>
    <ligand>
        <name>ATP</name>
        <dbReference type="ChEBI" id="CHEBI:30616"/>
    </ligand>
</feature>
<keyword evidence="15" id="KW-1185">Reference proteome</keyword>
<dbReference type="NCBIfam" id="NF003920">
    <property type="entry name" value="PRK05443.2-1"/>
    <property type="match status" value="1"/>
</dbReference>
<dbReference type="CDD" id="cd09165">
    <property type="entry name" value="PLDc_PaPPK1_C1_like"/>
    <property type="match status" value="1"/>
</dbReference>
<feature type="domain" description="Polyphosphate kinase middle" evidence="10">
    <location>
        <begin position="127"/>
        <end position="302"/>
    </location>
</feature>
<dbReference type="GO" id="GO:0006799">
    <property type="term" value="P:polyphosphate biosynthetic process"/>
    <property type="evidence" value="ECO:0007669"/>
    <property type="project" value="UniProtKB-UniRule"/>
</dbReference>
<dbReference type="SUPFAM" id="SSF143724">
    <property type="entry name" value="PHP14-like"/>
    <property type="match status" value="1"/>
</dbReference>
<accession>A0A4R1MFQ2</accession>
<feature type="binding site" evidence="8">
    <location>
        <position position="404"/>
    </location>
    <ligand>
        <name>Mg(2+)</name>
        <dbReference type="ChEBI" id="CHEBI:18420"/>
    </ligand>
</feature>
<dbReference type="SUPFAM" id="SSF140356">
    <property type="entry name" value="PPK N-terminal domain-like"/>
    <property type="match status" value="1"/>
</dbReference>
<dbReference type="Gene3D" id="3.30.870.10">
    <property type="entry name" value="Endonuclease Chain A"/>
    <property type="match status" value="2"/>
</dbReference>
<evidence type="ECO:0000259" key="11">
    <source>
        <dbReference type="Pfam" id="PF13089"/>
    </source>
</evidence>
<dbReference type="GO" id="GO:0008976">
    <property type="term" value="F:polyphosphate kinase activity"/>
    <property type="evidence" value="ECO:0007669"/>
    <property type="project" value="UniProtKB-UniRule"/>
</dbReference>
<evidence type="ECO:0000256" key="5">
    <source>
        <dbReference type="ARBA" id="ARBA00022777"/>
    </source>
</evidence>
<sequence length="707" mass="81273">MSEINFNNPSYYENRELSWLEFNQRVLAEAKNVENPILERIKFLSIVSSNLDEFFMIRVASLKEQVKAGYNKPDFSGLVPKIQLKRISDRVHEMVKCQYKEYNDHILSDLKKNGIVFAKTDSITKKQVEYIKDYFENIIYPVVTPMAVDSGRPFPLINNKSLNIAVMIKKKNEELFATVQVPSVLPRFIEIPNETNQKSYVFLEDIIIKYIHKLFFGYEIVVANTYRITRNSDLSIDEDEAQDLLREIEESVKKRKFGDALRLEVSSDIDSKIMDALSESLKIHTKDVFFIDGPIDLTFLMNVYGIGDMEHLKYDKYTPQQPKSLLGKEDIFEAIGEKDILLHHPYESFEPIVDFIQTAAEDPNVLAIKQTLYRVSGDSPIIKALEKAAEMGKQVTVLVELKARFDEENNIQWAKKLEQAGCHVIYGLVGLKTHSKVTLVVRLEKNGIKRYVHLGTGNYNDITARFYTDIGILTCEEEIGSDTSEVFNTLSGYSEPPNLKQIVMAPTALRETLIDLIQQEIGHAKAGKKAKIILKLNSICDFEMIRALYKASHAGVKIELIIRGICSLIPGIEKVSHNITVRSIVGKYLEHSRIFYFYNNGKEDLYLSSADLMPRNLNRRVELFFPVNEKENKKRVLKVLEILLKDNKKAKAKKADGLYYSVKAKDEEAFNAQEYFSQLAEKRNKNFIREREKSVFIPIHSKNDQEL</sequence>